<evidence type="ECO:0000256" key="2">
    <source>
        <dbReference type="ARBA" id="ARBA00007863"/>
    </source>
</evidence>
<keyword evidence="4 7" id="KW-0812">Transmembrane</keyword>
<keyword evidence="5 7" id="KW-1133">Transmembrane helix</keyword>
<evidence type="ECO:0000256" key="5">
    <source>
        <dbReference type="ARBA" id="ARBA00022989"/>
    </source>
</evidence>
<name>A0A821L547_9NEOP</name>
<protein>
    <recommendedName>
        <fullName evidence="10">Solute carrier family 35 member F6</fullName>
    </recommendedName>
</protein>
<sequence>MAFRQYQLLRAILLVGTVSLNTLCTNWANQMMSKASDGAERLFNHPFLQAAAMFGGETLCLLAFKVVNVLSRNSEENVLTKGNRNLNPIILLPAAVFDLLSTAIMYIGLTFTYPRSLLIFRGSAVLFVGVLSTVFLKKHILLKEWLGMANITIGFVIVGVTDVIFASSKHQKGQNSLLTGDILIIISLVISACQMVYEEKIISDLDIPPLQAVGWEGIFGFSMTSLLLFVFYWVPTPPHFGYRPNGTIEDAIDGLVQIGNNQLLLCTVLGSVISVALSTFAGISITKKVSATHRMVLDSIRTIVIWIVSVLVKWQEFYWLHIVGFAVLILGMCNYNGLLTCNDRTYDDDDEDDEDEDFSILNI</sequence>
<keyword evidence="9" id="KW-1185">Reference proteome</keyword>
<gene>
    <name evidence="8" type="ORF">PMACD_LOCUS327</name>
</gene>
<dbReference type="PANTHER" id="PTHR13146">
    <property type="match status" value="1"/>
</dbReference>
<feature type="transmembrane region" description="Helical" evidence="7">
    <location>
        <begin position="145"/>
        <end position="165"/>
    </location>
</feature>
<evidence type="ECO:0008006" key="10">
    <source>
        <dbReference type="Google" id="ProtNLM"/>
    </source>
</evidence>
<reference evidence="8" key="1">
    <citation type="submission" date="2021-02" db="EMBL/GenBank/DDBJ databases">
        <authorList>
            <person name="Steward A R."/>
        </authorList>
    </citation>
    <scope>NUCLEOTIDE SEQUENCE</scope>
</reference>
<feature type="transmembrane region" description="Helical" evidence="7">
    <location>
        <begin position="7"/>
        <end position="28"/>
    </location>
</feature>
<evidence type="ECO:0000313" key="8">
    <source>
        <dbReference type="EMBL" id="CAF4745607.1"/>
    </source>
</evidence>
<dbReference type="GO" id="GO:0022857">
    <property type="term" value="F:transmembrane transporter activity"/>
    <property type="evidence" value="ECO:0007669"/>
    <property type="project" value="InterPro"/>
</dbReference>
<evidence type="ECO:0000256" key="6">
    <source>
        <dbReference type="ARBA" id="ARBA00023136"/>
    </source>
</evidence>
<dbReference type="Proteomes" id="UP000663880">
    <property type="component" value="Unassembled WGS sequence"/>
</dbReference>
<proteinExistence type="inferred from homology"/>
<feature type="transmembrane region" description="Helical" evidence="7">
    <location>
        <begin position="217"/>
        <end position="234"/>
    </location>
</feature>
<dbReference type="InterPro" id="IPR009262">
    <property type="entry name" value="SLC35_F1/F2/F6"/>
</dbReference>
<dbReference type="InterPro" id="IPR037185">
    <property type="entry name" value="EmrE-like"/>
</dbReference>
<feature type="transmembrane region" description="Helical" evidence="7">
    <location>
        <begin position="262"/>
        <end position="283"/>
    </location>
</feature>
<feature type="transmembrane region" description="Helical" evidence="7">
    <location>
        <begin position="177"/>
        <end position="197"/>
    </location>
</feature>
<accession>A0A821L547</accession>
<dbReference type="PANTHER" id="PTHR13146:SF0">
    <property type="entry name" value="SOLUTE CARRIER FAMILY 35 MEMBER F6"/>
    <property type="match status" value="1"/>
</dbReference>
<keyword evidence="6 7" id="KW-0472">Membrane</keyword>
<dbReference type="AlphaFoldDB" id="A0A821L547"/>
<feature type="transmembrane region" description="Helical" evidence="7">
    <location>
        <begin position="318"/>
        <end position="335"/>
    </location>
</feature>
<evidence type="ECO:0000256" key="7">
    <source>
        <dbReference type="SAM" id="Phobius"/>
    </source>
</evidence>
<dbReference type="EMBL" id="CAJOBZ010000001">
    <property type="protein sequence ID" value="CAF4745607.1"/>
    <property type="molecule type" value="Genomic_DNA"/>
</dbReference>
<dbReference type="GO" id="GO:0016020">
    <property type="term" value="C:membrane"/>
    <property type="evidence" value="ECO:0007669"/>
    <property type="project" value="UniProtKB-SubCell"/>
</dbReference>
<feature type="transmembrane region" description="Helical" evidence="7">
    <location>
        <begin position="89"/>
        <end position="111"/>
    </location>
</feature>
<dbReference type="OrthoDB" id="29773at2759"/>
<evidence type="ECO:0000256" key="1">
    <source>
        <dbReference type="ARBA" id="ARBA00004141"/>
    </source>
</evidence>
<comment type="subcellular location">
    <subcellularLocation>
        <location evidence="1">Membrane</location>
        <topology evidence="1">Multi-pass membrane protein</topology>
    </subcellularLocation>
</comment>
<evidence type="ECO:0000313" key="9">
    <source>
        <dbReference type="Proteomes" id="UP000663880"/>
    </source>
</evidence>
<evidence type="ECO:0000256" key="4">
    <source>
        <dbReference type="ARBA" id="ARBA00022692"/>
    </source>
</evidence>
<dbReference type="Pfam" id="PF06027">
    <property type="entry name" value="SLC35F"/>
    <property type="match status" value="1"/>
</dbReference>
<keyword evidence="3" id="KW-0813">Transport</keyword>
<feature type="transmembrane region" description="Helical" evidence="7">
    <location>
        <begin position="117"/>
        <end position="136"/>
    </location>
</feature>
<comment type="similarity">
    <text evidence="2">Belongs to the SLC35F solute transporter family.</text>
</comment>
<comment type="caution">
    <text evidence="8">The sequence shown here is derived from an EMBL/GenBank/DDBJ whole genome shotgun (WGS) entry which is preliminary data.</text>
</comment>
<evidence type="ECO:0000256" key="3">
    <source>
        <dbReference type="ARBA" id="ARBA00022448"/>
    </source>
</evidence>
<dbReference type="SUPFAM" id="SSF103481">
    <property type="entry name" value="Multidrug resistance efflux transporter EmrE"/>
    <property type="match status" value="1"/>
</dbReference>
<organism evidence="8 9">
    <name type="scientific">Pieris macdunnoughi</name>
    <dbReference type="NCBI Taxonomy" id="345717"/>
    <lineage>
        <taxon>Eukaryota</taxon>
        <taxon>Metazoa</taxon>
        <taxon>Ecdysozoa</taxon>
        <taxon>Arthropoda</taxon>
        <taxon>Hexapoda</taxon>
        <taxon>Insecta</taxon>
        <taxon>Pterygota</taxon>
        <taxon>Neoptera</taxon>
        <taxon>Endopterygota</taxon>
        <taxon>Lepidoptera</taxon>
        <taxon>Glossata</taxon>
        <taxon>Ditrysia</taxon>
        <taxon>Papilionoidea</taxon>
        <taxon>Pieridae</taxon>
        <taxon>Pierinae</taxon>
        <taxon>Pieris</taxon>
    </lineage>
</organism>